<dbReference type="EMBL" id="FIZY01000125">
    <property type="protein sequence ID" value="CZF87058.1"/>
    <property type="molecule type" value="Genomic_DNA"/>
</dbReference>
<feature type="region of interest" description="Disordered" evidence="1">
    <location>
        <begin position="507"/>
        <end position="570"/>
    </location>
</feature>
<sequence>MDEEGKDAGNLTLETETLGFSDLKNTTYAQNSAMGISTGVGIGNETDVDGKKTDNTEVDSTYNSSTLQYQNSSDYSVSKTLATVGQGNVTVGGDSKSDSLTALNRDVENTEKDLFSVERNEGNVDVTVDHRLLTEAGRSDIAEDFKRNEIAFDAIVDLAEKESVALLGDAESGIEGFFAHQDNKQKFFTASKRFVTDERNADNVAILNDPNATNQQKEQAYTSLANYISTEMGVPPAEALLAVVENYANEEVKGAYANGTMFFNDRQHSTLEDSANTVGHETQHHIDANTKPANTNEAYHDNREQYADVMGDATEDYLKFNYSNNDKGSFGGFNTQNGTKGSEVIAKNQPVFESSKQSAELDFKTPNRNEQYIINTLSGGDPAKRDELLAAGCALIKCSAEFPIGSENYNYYKALEEKGKDSIDAQTVLKNFSERNVVQGNTYPTVETVEGFGYGDIDKNQDTQTLISNLYAENVADTLGVSKEIAATLVATVSLFAAVTVGKSKGVPASSKLNTGGNGSYDGDGEFSTPDRKVIPAKDIVHTPVLTGSDQSGRIHGADVREDNPTPSSK</sequence>
<evidence type="ECO:0000313" key="3">
    <source>
        <dbReference type="Proteomes" id="UP000073601"/>
    </source>
</evidence>
<dbReference type="RefSeq" id="WP_062715392.1">
    <property type="nucleotide sequence ID" value="NZ_CAWRCI010000125.1"/>
</dbReference>
<dbReference type="OrthoDB" id="5877938at2"/>
<dbReference type="Proteomes" id="UP000073601">
    <property type="component" value="Unassembled WGS sequence"/>
</dbReference>
<proteinExistence type="predicted"/>
<keyword evidence="3" id="KW-1185">Reference proteome</keyword>
<protein>
    <submittedName>
        <fullName evidence="2">Uncharacterized protein</fullName>
    </submittedName>
</protein>
<accession>A0A128FJU0</accession>
<gene>
    <name evidence="2" type="ORF">GMA8713_05101</name>
</gene>
<evidence type="ECO:0000256" key="1">
    <source>
        <dbReference type="SAM" id="MobiDB-lite"/>
    </source>
</evidence>
<dbReference type="AlphaFoldDB" id="A0A128FJU0"/>
<name>A0A128FJU0_9GAMM</name>
<feature type="compositionally biased region" description="Basic and acidic residues" evidence="1">
    <location>
        <begin position="529"/>
        <end position="541"/>
    </location>
</feature>
<reference evidence="3" key="1">
    <citation type="submission" date="2016-02" db="EMBL/GenBank/DDBJ databases">
        <authorList>
            <person name="Rodrigo-Torres Lidia"/>
            <person name="Arahal R.David."/>
        </authorList>
    </citation>
    <scope>NUCLEOTIDE SEQUENCE [LARGE SCALE GENOMIC DNA]</scope>
    <source>
        <strain evidence="3">CECT 8713</strain>
    </source>
</reference>
<evidence type="ECO:0000313" key="2">
    <source>
        <dbReference type="EMBL" id="CZF87058.1"/>
    </source>
</evidence>
<organism evidence="2 3">
    <name type="scientific">Grimontia marina</name>
    <dbReference type="NCBI Taxonomy" id="646534"/>
    <lineage>
        <taxon>Bacteria</taxon>
        <taxon>Pseudomonadati</taxon>
        <taxon>Pseudomonadota</taxon>
        <taxon>Gammaproteobacteria</taxon>
        <taxon>Vibrionales</taxon>
        <taxon>Vibrionaceae</taxon>
        <taxon>Grimontia</taxon>
    </lineage>
</organism>